<evidence type="ECO:0000313" key="3">
    <source>
        <dbReference type="EMBL" id="CAE7457312.1"/>
    </source>
</evidence>
<dbReference type="Pfam" id="PF06094">
    <property type="entry name" value="GGACT"/>
    <property type="match status" value="1"/>
</dbReference>
<name>A0A812RYY6_SYMPI</name>
<keyword evidence="4" id="KW-1185">Reference proteome</keyword>
<feature type="domain" description="Gamma-glutamylcyclotransferase AIG2-like" evidence="2">
    <location>
        <begin position="36"/>
        <end position="198"/>
    </location>
</feature>
<reference evidence="3" key="1">
    <citation type="submission" date="2021-02" db="EMBL/GenBank/DDBJ databases">
        <authorList>
            <person name="Dougan E. K."/>
            <person name="Rhodes N."/>
            <person name="Thang M."/>
            <person name="Chan C."/>
        </authorList>
    </citation>
    <scope>NUCLEOTIDE SEQUENCE</scope>
</reference>
<organism evidence="3 4">
    <name type="scientific">Symbiodinium pilosum</name>
    <name type="common">Dinoflagellate</name>
    <dbReference type="NCBI Taxonomy" id="2952"/>
    <lineage>
        <taxon>Eukaryota</taxon>
        <taxon>Sar</taxon>
        <taxon>Alveolata</taxon>
        <taxon>Dinophyceae</taxon>
        <taxon>Suessiales</taxon>
        <taxon>Symbiodiniaceae</taxon>
        <taxon>Symbiodinium</taxon>
    </lineage>
</organism>
<dbReference type="EMBL" id="CAJNIZ010021990">
    <property type="protein sequence ID" value="CAE7457312.1"/>
    <property type="molecule type" value="Genomic_DNA"/>
</dbReference>
<dbReference type="SUPFAM" id="SSF110857">
    <property type="entry name" value="Gamma-glutamyl cyclotransferase-like"/>
    <property type="match status" value="1"/>
</dbReference>
<comment type="caution">
    <text evidence="3">The sequence shown here is derived from an EMBL/GenBank/DDBJ whole genome shotgun (WGS) entry which is preliminary data.</text>
</comment>
<dbReference type="AlphaFoldDB" id="A0A812RYY6"/>
<dbReference type="Gene3D" id="3.10.490.10">
    <property type="entry name" value="Gamma-glutamyl cyclotransferase-like"/>
    <property type="match status" value="1"/>
</dbReference>
<accession>A0A812RYY6</accession>
<dbReference type="Proteomes" id="UP000649617">
    <property type="component" value="Unassembled WGS sequence"/>
</dbReference>
<gene>
    <name evidence="3" type="ORF">SPIL2461_LOCUS11254</name>
</gene>
<proteinExistence type="predicted"/>
<evidence type="ECO:0000259" key="2">
    <source>
        <dbReference type="Pfam" id="PF06094"/>
    </source>
</evidence>
<feature type="compositionally biased region" description="Low complexity" evidence="1">
    <location>
        <begin position="1"/>
        <end position="22"/>
    </location>
</feature>
<protein>
    <recommendedName>
        <fullName evidence="2">Gamma-glutamylcyclotransferase AIG2-like domain-containing protein</fullName>
    </recommendedName>
</protein>
<sequence length="208" mass="23071">MAARAGAVPKRAAVPKAAPKAEPAVRESPKDVVHAVFAYGTLRGDFADSGDHWGVIQRTGAAWLLTSVVGFKLLQEDRAFYPFAVQSDGEQDQLHGTILIWPVGDVSRKAIETCNNIEGFDPDHPEDGLYRRALVEVPVPLKALKDKMKEQPWLKQELEGLDKEALEQEHILVRAYVYHQPLGDKADYSKAFPGGDWLASRKTDEDAR</sequence>
<dbReference type="InterPro" id="IPR009288">
    <property type="entry name" value="AIG2-like_dom"/>
</dbReference>
<dbReference type="InterPro" id="IPR036568">
    <property type="entry name" value="GGCT-like_sf"/>
</dbReference>
<dbReference type="OrthoDB" id="444884at2759"/>
<feature type="region of interest" description="Disordered" evidence="1">
    <location>
        <begin position="1"/>
        <end position="25"/>
    </location>
</feature>
<evidence type="ECO:0000256" key="1">
    <source>
        <dbReference type="SAM" id="MobiDB-lite"/>
    </source>
</evidence>
<evidence type="ECO:0000313" key="4">
    <source>
        <dbReference type="Proteomes" id="UP000649617"/>
    </source>
</evidence>